<dbReference type="Gene3D" id="1.10.260.40">
    <property type="entry name" value="lambda repressor-like DNA-binding domains"/>
    <property type="match status" value="1"/>
</dbReference>
<dbReference type="InterPro" id="IPR046335">
    <property type="entry name" value="LacI/GalR-like_sensor"/>
</dbReference>
<dbReference type="CDD" id="cd01392">
    <property type="entry name" value="HTH_LacI"/>
    <property type="match status" value="1"/>
</dbReference>
<dbReference type="OrthoDB" id="9775106at2"/>
<name>D9SR04_CLOC7</name>
<organism evidence="6 7">
    <name type="scientific">Clostridium cellulovorans (strain ATCC 35296 / DSM 3052 / OCM 3 / 743B)</name>
    <dbReference type="NCBI Taxonomy" id="573061"/>
    <lineage>
        <taxon>Bacteria</taxon>
        <taxon>Bacillati</taxon>
        <taxon>Bacillota</taxon>
        <taxon>Clostridia</taxon>
        <taxon>Eubacteriales</taxon>
        <taxon>Clostridiaceae</taxon>
        <taxon>Clostridium</taxon>
    </lineage>
</organism>
<evidence type="ECO:0000256" key="4">
    <source>
        <dbReference type="ARBA" id="ARBA00023163"/>
    </source>
</evidence>
<dbReference type="GO" id="GO:0000976">
    <property type="term" value="F:transcription cis-regulatory region binding"/>
    <property type="evidence" value="ECO:0007669"/>
    <property type="project" value="TreeGrafter"/>
</dbReference>
<dbReference type="eggNOG" id="COG1609">
    <property type="taxonomic scope" value="Bacteria"/>
</dbReference>
<feature type="domain" description="HTH lacI-type" evidence="5">
    <location>
        <begin position="4"/>
        <end position="58"/>
    </location>
</feature>
<keyword evidence="7" id="KW-1185">Reference proteome</keyword>
<dbReference type="InterPro" id="IPR028082">
    <property type="entry name" value="Peripla_BP_I"/>
</dbReference>
<reference evidence="6 7" key="1">
    <citation type="submission" date="2010-08" db="EMBL/GenBank/DDBJ databases">
        <title>Complete sequence of Clostridium cellulovorans 743B.</title>
        <authorList>
            <consortium name="US DOE Joint Genome Institute"/>
            <person name="Lucas S."/>
            <person name="Copeland A."/>
            <person name="Lapidus A."/>
            <person name="Cheng J.-F."/>
            <person name="Bruce D."/>
            <person name="Goodwin L."/>
            <person name="Pitluck S."/>
            <person name="Chertkov O."/>
            <person name="Detter J.C."/>
            <person name="Han C."/>
            <person name="Tapia R."/>
            <person name="Land M."/>
            <person name="Hauser L."/>
            <person name="Chang Y.-J."/>
            <person name="Jeffries C."/>
            <person name="Kyrpides N."/>
            <person name="Ivanova N."/>
            <person name="Mikhailova N."/>
            <person name="Hemme C.L."/>
            <person name="Woyke T."/>
        </authorList>
    </citation>
    <scope>NUCLEOTIDE SEQUENCE [LARGE SCALE GENOMIC DNA]</scope>
    <source>
        <strain evidence="7">ATCC 35296 / DSM 3052 / OCM 3 / 743B</strain>
    </source>
</reference>
<gene>
    <name evidence="6" type="ordered locus">Clocel_0517</name>
</gene>
<dbReference type="GO" id="GO:0003700">
    <property type="term" value="F:DNA-binding transcription factor activity"/>
    <property type="evidence" value="ECO:0007669"/>
    <property type="project" value="TreeGrafter"/>
</dbReference>
<dbReference type="PANTHER" id="PTHR30146:SF148">
    <property type="entry name" value="HTH-TYPE TRANSCRIPTIONAL REPRESSOR PURR-RELATED"/>
    <property type="match status" value="1"/>
</dbReference>
<evidence type="ECO:0000313" key="7">
    <source>
        <dbReference type="Proteomes" id="UP000002730"/>
    </source>
</evidence>
<evidence type="ECO:0000313" key="6">
    <source>
        <dbReference type="EMBL" id="ADL50292.1"/>
    </source>
</evidence>
<dbReference type="RefSeq" id="WP_010074935.1">
    <property type="nucleotide sequence ID" value="NC_014393.1"/>
</dbReference>
<accession>D9SR04</accession>
<dbReference type="STRING" id="573061.Clocel_0517"/>
<dbReference type="SUPFAM" id="SSF47413">
    <property type="entry name" value="lambda repressor-like DNA-binding domains"/>
    <property type="match status" value="1"/>
</dbReference>
<protein>
    <submittedName>
        <fullName evidence="6">Transcriptional regulator, LacI family</fullName>
    </submittedName>
</protein>
<evidence type="ECO:0000259" key="5">
    <source>
        <dbReference type="PROSITE" id="PS50932"/>
    </source>
</evidence>
<keyword evidence="3" id="KW-0238">DNA-binding</keyword>
<dbReference type="AlphaFoldDB" id="D9SR04"/>
<dbReference type="Proteomes" id="UP000002730">
    <property type="component" value="Chromosome"/>
</dbReference>
<dbReference type="Gene3D" id="3.40.50.2300">
    <property type="match status" value="2"/>
</dbReference>
<dbReference type="KEGG" id="ccb:Clocel_0517"/>
<dbReference type="InterPro" id="IPR010982">
    <property type="entry name" value="Lambda_DNA-bd_dom_sf"/>
</dbReference>
<sequence>MESITIKDIAKICGVGVSTVSRAINNHPDINKETKAMIMDVIKQHNYIPNNSARNLKRLDSNAIAVLIKGISNPFFSNMIKIFEREIKEKKYSFILQHVDDKEDEIDVAIELIKEKKLKGIVFLGGHFSHPIEKLEQLKVPFVLSTIGTTQKLDKTICSSVSVDDFEESYKMVNYLCSLGHTKIATITAPMDDESIGNLRYNGYISALKNNGIEIQENLIRIMKAELYSYSMENGYAVTKELLESGEDFTAIYAISDSIAIGACKAIFDSGKRVPEDYSVVGFDGLDIAHYYNPSITTIRQPVEEMAEATIKILFDVIRKKKSAQHRTFQGELVIGNSVKSLK</sequence>
<dbReference type="Pfam" id="PF13377">
    <property type="entry name" value="Peripla_BP_3"/>
    <property type="match status" value="1"/>
</dbReference>
<keyword evidence="1" id="KW-0678">Repressor</keyword>
<proteinExistence type="predicted"/>
<keyword evidence="2" id="KW-0805">Transcription regulation</keyword>
<evidence type="ECO:0000256" key="2">
    <source>
        <dbReference type="ARBA" id="ARBA00023015"/>
    </source>
</evidence>
<evidence type="ECO:0000256" key="1">
    <source>
        <dbReference type="ARBA" id="ARBA00022491"/>
    </source>
</evidence>
<dbReference type="CDD" id="cd06267">
    <property type="entry name" value="PBP1_LacI_sugar_binding-like"/>
    <property type="match status" value="1"/>
</dbReference>
<dbReference type="EMBL" id="CP002160">
    <property type="protein sequence ID" value="ADL50292.1"/>
    <property type="molecule type" value="Genomic_DNA"/>
</dbReference>
<dbReference type="SUPFAM" id="SSF53822">
    <property type="entry name" value="Periplasmic binding protein-like I"/>
    <property type="match status" value="1"/>
</dbReference>
<dbReference type="PROSITE" id="PS50932">
    <property type="entry name" value="HTH_LACI_2"/>
    <property type="match status" value="1"/>
</dbReference>
<dbReference type="InterPro" id="IPR000843">
    <property type="entry name" value="HTH_LacI"/>
</dbReference>
<keyword evidence="4" id="KW-0804">Transcription</keyword>
<dbReference type="HOGENOM" id="CLU_037628_6_2_9"/>
<dbReference type="Pfam" id="PF00356">
    <property type="entry name" value="LacI"/>
    <property type="match status" value="1"/>
</dbReference>
<dbReference type="SMART" id="SM00354">
    <property type="entry name" value="HTH_LACI"/>
    <property type="match status" value="1"/>
</dbReference>
<evidence type="ECO:0000256" key="3">
    <source>
        <dbReference type="ARBA" id="ARBA00023125"/>
    </source>
</evidence>
<dbReference type="PANTHER" id="PTHR30146">
    <property type="entry name" value="LACI-RELATED TRANSCRIPTIONAL REPRESSOR"/>
    <property type="match status" value="1"/>
</dbReference>